<evidence type="ECO:0000256" key="2">
    <source>
        <dbReference type="ARBA" id="ARBA00010752"/>
    </source>
</evidence>
<evidence type="ECO:0000313" key="10">
    <source>
        <dbReference type="EMBL" id="TDQ55501.1"/>
    </source>
</evidence>
<evidence type="ECO:0000256" key="8">
    <source>
        <dbReference type="ARBA" id="ARBA00023125"/>
    </source>
</evidence>
<dbReference type="GO" id="GO:0006271">
    <property type="term" value="P:DNA strand elongation involved in DNA replication"/>
    <property type="evidence" value="ECO:0007669"/>
    <property type="project" value="TreeGrafter"/>
</dbReference>
<dbReference type="SMART" id="SM00480">
    <property type="entry name" value="POL3Bc"/>
    <property type="match status" value="1"/>
</dbReference>
<dbReference type="EMBL" id="SNYN01000001">
    <property type="protein sequence ID" value="TDQ55501.1"/>
    <property type="molecule type" value="Genomic_DNA"/>
</dbReference>
<feature type="domain" description="HTH merR-type" evidence="9">
    <location>
        <begin position="7"/>
        <end position="77"/>
    </location>
</feature>
<dbReference type="Gene3D" id="3.10.150.10">
    <property type="entry name" value="DNA Polymerase III, subunit A, domain 2"/>
    <property type="match status" value="2"/>
</dbReference>
<keyword evidence="11" id="KW-1185">Reference proteome</keyword>
<dbReference type="PANTHER" id="PTHR30478">
    <property type="entry name" value="DNA POLYMERASE III SUBUNIT BETA"/>
    <property type="match status" value="1"/>
</dbReference>
<accession>A0A4R6V580</accession>
<dbReference type="InterPro" id="IPR000551">
    <property type="entry name" value="MerR-type_HTH_dom"/>
</dbReference>
<dbReference type="Pfam" id="PF02767">
    <property type="entry name" value="DNA_pol3_beta_2"/>
    <property type="match status" value="1"/>
</dbReference>
<dbReference type="SUPFAM" id="SSF46955">
    <property type="entry name" value="Putative DNA-binding domain"/>
    <property type="match status" value="1"/>
</dbReference>
<keyword evidence="4" id="KW-0808">Transferase</keyword>
<comment type="similarity">
    <text evidence="2">Belongs to the beta sliding clamp family.</text>
</comment>
<dbReference type="PROSITE" id="PS00552">
    <property type="entry name" value="HTH_MERR_1"/>
    <property type="match status" value="1"/>
</dbReference>
<dbReference type="OrthoDB" id="7849865at2"/>
<keyword evidence="8" id="KW-0238">DNA-binding</keyword>
<comment type="caution">
    <text evidence="10">The sequence shown here is derived from an EMBL/GenBank/DDBJ whole genome shotgun (WGS) entry which is preliminary data.</text>
</comment>
<proteinExistence type="inferred from homology"/>
<dbReference type="GO" id="GO:0003887">
    <property type="term" value="F:DNA-directed DNA polymerase activity"/>
    <property type="evidence" value="ECO:0007669"/>
    <property type="project" value="UniProtKB-KW"/>
</dbReference>
<dbReference type="Gene3D" id="1.10.1660.10">
    <property type="match status" value="1"/>
</dbReference>
<evidence type="ECO:0000256" key="6">
    <source>
        <dbReference type="ARBA" id="ARBA00022705"/>
    </source>
</evidence>
<keyword evidence="7" id="KW-0239">DNA-directed DNA polymerase</keyword>
<dbReference type="SUPFAM" id="SSF55979">
    <property type="entry name" value="DNA clamp"/>
    <property type="match status" value="2"/>
</dbReference>
<name>A0A4R6V580_9ACTN</name>
<dbReference type="InterPro" id="IPR022637">
    <property type="entry name" value="DNA_polIII_beta_cen"/>
</dbReference>
<dbReference type="PROSITE" id="PS50937">
    <property type="entry name" value="HTH_MERR_2"/>
    <property type="match status" value="1"/>
</dbReference>
<keyword evidence="3" id="KW-0963">Cytoplasm</keyword>
<reference evidence="10 11" key="1">
    <citation type="submission" date="2019-03" db="EMBL/GenBank/DDBJ databases">
        <title>Genomic Encyclopedia of Type Strains, Phase IV (KMG-IV): sequencing the most valuable type-strain genomes for metagenomic binning, comparative biology and taxonomic classification.</title>
        <authorList>
            <person name="Goeker M."/>
        </authorList>
    </citation>
    <scope>NUCLEOTIDE SEQUENCE [LARGE SCALE GENOMIC DNA]</scope>
    <source>
        <strain evidence="10 11">DSM 46770</strain>
    </source>
</reference>
<dbReference type="AlphaFoldDB" id="A0A4R6V580"/>
<dbReference type="GO" id="GO:0003677">
    <property type="term" value="F:DNA binding"/>
    <property type="evidence" value="ECO:0007669"/>
    <property type="project" value="UniProtKB-KW"/>
</dbReference>
<dbReference type="InterPro" id="IPR009061">
    <property type="entry name" value="DNA-bd_dom_put_sf"/>
</dbReference>
<evidence type="ECO:0000259" key="9">
    <source>
        <dbReference type="PROSITE" id="PS50937"/>
    </source>
</evidence>
<dbReference type="GO" id="GO:0008408">
    <property type="term" value="F:3'-5' exonuclease activity"/>
    <property type="evidence" value="ECO:0007669"/>
    <property type="project" value="InterPro"/>
</dbReference>
<organism evidence="10 11">
    <name type="scientific">Actinorugispora endophytica</name>
    <dbReference type="NCBI Taxonomy" id="1605990"/>
    <lineage>
        <taxon>Bacteria</taxon>
        <taxon>Bacillati</taxon>
        <taxon>Actinomycetota</taxon>
        <taxon>Actinomycetes</taxon>
        <taxon>Streptosporangiales</taxon>
        <taxon>Nocardiopsidaceae</taxon>
        <taxon>Actinorugispora</taxon>
    </lineage>
</organism>
<sequence length="359" mass="37854">MDDTGSLLGIGAFARRVGLAPSALRFYDDCGVLRPALVDGATGYRYYDPGQEPRAVLVRRLREAGLPLVDASVVLDGPRDEAREVLEGHARRTMDTATAARSVVEDILRDLPDGAHRAGARIGGAELASAVRQVAPAVASAAVRKEFPVLGCVLVELDGQEVRLVATDRYRMAVRVLRPAFIHGGPLRVPVDASEMREAASWALRLPEVDVEVEGRSVLVRGGGESRTLSAVDGEFPLYRTVLDDLPAVRNRVITDRDVLRRILAGVGGDGPVVLSAEGQRVAVSGRGPGETGLRAICAGPPLRVAFDPGVLLPALDAGVGPDVLLEVASPTLPVVVRSADQGSFTTLVMPVRDLPAGA</sequence>
<evidence type="ECO:0000256" key="5">
    <source>
        <dbReference type="ARBA" id="ARBA00022695"/>
    </source>
</evidence>
<dbReference type="GO" id="GO:0005737">
    <property type="term" value="C:cytoplasm"/>
    <property type="evidence" value="ECO:0007669"/>
    <property type="project" value="UniProtKB-SubCell"/>
</dbReference>
<keyword evidence="5" id="KW-0548">Nucleotidyltransferase</keyword>
<gene>
    <name evidence="10" type="ORF">EV190_101832</name>
</gene>
<evidence type="ECO:0000256" key="1">
    <source>
        <dbReference type="ARBA" id="ARBA00004496"/>
    </source>
</evidence>
<evidence type="ECO:0000256" key="3">
    <source>
        <dbReference type="ARBA" id="ARBA00022490"/>
    </source>
</evidence>
<dbReference type="GO" id="GO:0009360">
    <property type="term" value="C:DNA polymerase III complex"/>
    <property type="evidence" value="ECO:0007669"/>
    <property type="project" value="InterPro"/>
</dbReference>
<dbReference type="GO" id="GO:0006355">
    <property type="term" value="P:regulation of DNA-templated transcription"/>
    <property type="evidence" value="ECO:0007669"/>
    <property type="project" value="InterPro"/>
</dbReference>
<keyword evidence="6" id="KW-0235">DNA replication</keyword>
<dbReference type="Proteomes" id="UP000295281">
    <property type="component" value="Unassembled WGS sequence"/>
</dbReference>
<dbReference type="InterPro" id="IPR046938">
    <property type="entry name" value="DNA_clamp_sf"/>
</dbReference>
<dbReference type="Pfam" id="PF13411">
    <property type="entry name" value="MerR_1"/>
    <property type="match status" value="1"/>
</dbReference>
<comment type="subcellular location">
    <subcellularLocation>
        <location evidence="1">Cytoplasm</location>
    </subcellularLocation>
</comment>
<dbReference type="SMART" id="SM00422">
    <property type="entry name" value="HTH_MERR"/>
    <property type="match status" value="1"/>
</dbReference>
<dbReference type="CDD" id="cd00140">
    <property type="entry name" value="beta_clamp"/>
    <property type="match status" value="1"/>
</dbReference>
<dbReference type="PANTHER" id="PTHR30478:SF0">
    <property type="entry name" value="BETA SLIDING CLAMP"/>
    <property type="match status" value="1"/>
</dbReference>
<dbReference type="RefSeq" id="WP_133740003.1">
    <property type="nucleotide sequence ID" value="NZ_SNYN01000001.1"/>
</dbReference>
<evidence type="ECO:0000313" key="11">
    <source>
        <dbReference type="Proteomes" id="UP000295281"/>
    </source>
</evidence>
<protein>
    <submittedName>
        <fullName evidence="10">DNA polymerase III sliding clamp (Beta) subunit (PCNA family)</fullName>
    </submittedName>
</protein>
<evidence type="ECO:0000256" key="4">
    <source>
        <dbReference type="ARBA" id="ARBA00022679"/>
    </source>
</evidence>
<evidence type="ECO:0000256" key="7">
    <source>
        <dbReference type="ARBA" id="ARBA00022932"/>
    </source>
</evidence>
<dbReference type="InterPro" id="IPR001001">
    <property type="entry name" value="DNA_polIII_beta"/>
</dbReference>